<evidence type="ECO:0000313" key="12">
    <source>
        <dbReference type="Proteomes" id="UP001159405"/>
    </source>
</evidence>
<feature type="transmembrane region" description="Helical" evidence="9">
    <location>
        <begin position="284"/>
        <end position="305"/>
    </location>
</feature>
<gene>
    <name evidence="11" type="ORF">PLOB_00046158</name>
</gene>
<keyword evidence="3 9" id="KW-1133">Transmembrane helix</keyword>
<evidence type="ECO:0000256" key="6">
    <source>
        <dbReference type="ARBA" id="ARBA00023170"/>
    </source>
</evidence>
<dbReference type="InterPro" id="IPR000276">
    <property type="entry name" value="GPCR_Rhodpsn"/>
</dbReference>
<evidence type="ECO:0000256" key="8">
    <source>
        <dbReference type="RuleBase" id="RU000688"/>
    </source>
</evidence>
<dbReference type="Gene3D" id="1.20.1070.10">
    <property type="entry name" value="Rhodopsin 7-helix transmembrane proteins"/>
    <property type="match status" value="1"/>
</dbReference>
<dbReference type="Proteomes" id="UP001159405">
    <property type="component" value="Unassembled WGS sequence"/>
</dbReference>
<evidence type="ECO:0000313" key="11">
    <source>
        <dbReference type="EMBL" id="CAH3147311.1"/>
    </source>
</evidence>
<protein>
    <recommendedName>
        <fullName evidence="10">G-protein coupled receptors family 1 profile domain-containing protein</fullName>
    </recommendedName>
</protein>
<evidence type="ECO:0000256" key="4">
    <source>
        <dbReference type="ARBA" id="ARBA00023040"/>
    </source>
</evidence>
<evidence type="ECO:0000256" key="9">
    <source>
        <dbReference type="SAM" id="Phobius"/>
    </source>
</evidence>
<accession>A0ABN8PP86</accession>
<dbReference type="SUPFAM" id="SSF81321">
    <property type="entry name" value="Family A G protein-coupled receptor-like"/>
    <property type="match status" value="1"/>
</dbReference>
<keyword evidence="4 8" id="KW-0297">G-protein coupled receptor</keyword>
<dbReference type="PRINTS" id="PR00237">
    <property type="entry name" value="GPCRRHODOPSN"/>
</dbReference>
<name>A0ABN8PP86_9CNID</name>
<comment type="similarity">
    <text evidence="8">Belongs to the G-protein coupled receptor 1 family.</text>
</comment>
<dbReference type="InterPro" id="IPR017452">
    <property type="entry name" value="GPCR_Rhodpsn_7TM"/>
</dbReference>
<evidence type="ECO:0000256" key="7">
    <source>
        <dbReference type="ARBA" id="ARBA00023224"/>
    </source>
</evidence>
<comment type="caution">
    <text evidence="11">The sequence shown here is derived from an EMBL/GenBank/DDBJ whole genome shotgun (WGS) entry which is preliminary data.</text>
</comment>
<keyword evidence="5 9" id="KW-0472">Membrane</keyword>
<dbReference type="PROSITE" id="PS00237">
    <property type="entry name" value="G_PROTEIN_RECEP_F1_1"/>
    <property type="match status" value="1"/>
</dbReference>
<keyword evidence="7 8" id="KW-0807">Transducer</keyword>
<feature type="transmembrane region" description="Helical" evidence="9">
    <location>
        <begin position="188"/>
        <end position="216"/>
    </location>
</feature>
<evidence type="ECO:0000259" key="10">
    <source>
        <dbReference type="PROSITE" id="PS50262"/>
    </source>
</evidence>
<feature type="transmembrane region" description="Helical" evidence="9">
    <location>
        <begin position="35"/>
        <end position="60"/>
    </location>
</feature>
<dbReference type="Pfam" id="PF00001">
    <property type="entry name" value="7tm_1"/>
    <property type="match status" value="1"/>
</dbReference>
<feature type="transmembrane region" description="Helical" evidence="9">
    <location>
        <begin position="148"/>
        <end position="168"/>
    </location>
</feature>
<keyword evidence="2 8" id="KW-0812">Transmembrane</keyword>
<proteinExistence type="inferred from homology"/>
<feature type="transmembrane region" description="Helical" evidence="9">
    <location>
        <begin position="109"/>
        <end position="128"/>
    </location>
</feature>
<dbReference type="EMBL" id="CALNXK010000081">
    <property type="protein sequence ID" value="CAH3147311.1"/>
    <property type="molecule type" value="Genomic_DNA"/>
</dbReference>
<evidence type="ECO:0000256" key="1">
    <source>
        <dbReference type="ARBA" id="ARBA00004141"/>
    </source>
</evidence>
<keyword evidence="12" id="KW-1185">Reference proteome</keyword>
<feature type="domain" description="G-protein coupled receptors family 1 profile" evidence="10">
    <location>
        <begin position="52"/>
        <end position="306"/>
    </location>
</feature>
<dbReference type="PROSITE" id="PS50262">
    <property type="entry name" value="G_PROTEIN_RECEP_F1_2"/>
    <property type="match status" value="1"/>
</dbReference>
<evidence type="ECO:0000256" key="3">
    <source>
        <dbReference type="ARBA" id="ARBA00022989"/>
    </source>
</evidence>
<organism evidence="11 12">
    <name type="scientific">Porites lobata</name>
    <dbReference type="NCBI Taxonomy" id="104759"/>
    <lineage>
        <taxon>Eukaryota</taxon>
        <taxon>Metazoa</taxon>
        <taxon>Cnidaria</taxon>
        <taxon>Anthozoa</taxon>
        <taxon>Hexacorallia</taxon>
        <taxon>Scleractinia</taxon>
        <taxon>Fungiina</taxon>
        <taxon>Poritidae</taxon>
        <taxon>Porites</taxon>
    </lineage>
</organism>
<sequence length="398" mass="45087">MALLYQVSNVSRNASEEFAESNVTDSLEKSSRTLLIVKITCYSAICITGTIGNLMLIFSLALERQRKTSQYFILNLATVDLLTCVLSIPFDIVLVALGGWPFGSVLCRIIYPLQTIFMAVSVSTLLCMALERHRAIIHPLKYKIPGRVIILVITLIWVLSAALVSPYVLALKMKNDNCVENWPNNDPIYPKMFTLGVFLLLYLGPLCVISVTYTRIGVHLRADSRKANFLVASKKASVKKHARRNIRVVKVFVFAVIAFAVCLLPFHVMWIWSEFGNGQTWPHFSTVLTFAYVIFYANSAVDPYIFGALGRRYNSCRCFYQRFGKSGLTIVFSDKERRRKMARNWKREKLATPCVNGGRVKDCYNGKERLPFNNNFFDLIDLILAYGYLKLDSSDSNG</sequence>
<feature type="transmembrane region" description="Helical" evidence="9">
    <location>
        <begin position="72"/>
        <end position="97"/>
    </location>
</feature>
<dbReference type="PANTHER" id="PTHR45695">
    <property type="entry name" value="LEUCOKININ RECEPTOR-RELATED"/>
    <property type="match status" value="1"/>
</dbReference>
<evidence type="ECO:0000256" key="2">
    <source>
        <dbReference type="ARBA" id="ARBA00022692"/>
    </source>
</evidence>
<comment type="subcellular location">
    <subcellularLocation>
        <location evidence="1">Membrane</location>
        <topology evidence="1">Multi-pass membrane protein</topology>
    </subcellularLocation>
</comment>
<keyword evidence="6 8" id="KW-0675">Receptor</keyword>
<dbReference type="CDD" id="cd00637">
    <property type="entry name" value="7tm_classA_rhodopsin-like"/>
    <property type="match status" value="1"/>
</dbReference>
<feature type="transmembrane region" description="Helical" evidence="9">
    <location>
        <begin position="248"/>
        <end position="272"/>
    </location>
</feature>
<evidence type="ECO:0000256" key="5">
    <source>
        <dbReference type="ARBA" id="ARBA00023136"/>
    </source>
</evidence>
<reference evidence="11 12" key="1">
    <citation type="submission" date="2022-05" db="EMBL/GenBank/DDBJ databases">
        <authorList>
            <consortium name="Genoscope - CEA"/>
            <person name="William W."/>
        </authorList>
    </citation>
    <scope>NUCLEOTIDE SEQUENCE [LARGE SCALE GENOMIC DNA]</scope>
</reference>
<dbReference type="PANTHER" id="PTHR45695:SF9">
    <property type="entry name" value="LEUCOKININ RECEPTOR"/>
    <property type="match status" value="1"/>
</dbReference>